<keyword evidence="2" id="KW-1185">Reference proteome</keyword>
<protein>
    <submittedName>
        <fullName evidence="1">Uncharacterized protein</fullName>
    </submittedName>
</protein>
<organism evidence="1 2">
    <name type="scientific">Persea americana</name>
    <name type="common">Avocado</name>
    <dbReference type="NCBI Taxonomy" id="3435"/>
    <lineage>
        <taxon>Eukaryota</taxon>
        <taxon>Viridiplantae</taxon>
        <taxon>Streptophyta</taxon>
        <taxon>Embryophyta</taxon>
        <taxon>Tracheophyta</taxon>
        <taxon>Spermatophyta</taxon>
        <taxon>Magnoliopsida</taxon>
        <taxon>Magnoliidae</taxon>
        <taxon>Laurales</taxon>
        <taxon>Lauraceae</taxon>
        <taxon>Persea</taxon>
    </lineage>
</organism>
<reference evidence="1 2" key="1">
    <citation type="journal article" date="2022" name="Hortic Res">
        <title>A haplotype resolved chromosomal level avocado genome allows analysis of novel avocado genes.</title>
        <authorList>
            <person name="Nath O."/>
            <person name="Fletcher S.J."/>
            <person name="Hayward A."/>
            <person name="Shaw L.M."/>
            <person name="Masouleh A.K."/>
            <person name="Furtado A."/>
            <person name="Henry R.J."/>
            <person name="Mitter N."/>
        </authorList>
    </citation>
    <scope>NUCLEOTIDE SEQUENCE [LARGE SCALE GENOMIC DNA]</scope>
    <source>
        <strain evidence="2">cv. Hass</strain>
    </source>
</reference>
<accession>A0ACC2KR92</accession>
<evidence type="ECO:0000313" key="2">
    <source>
        <dbReference type="Proteomes" id="UP001234297"/>
    </source>
</evidence>
<sequence length="131" mass="14540">MGKSRKIVSERHGSLKLKVLVGKLRNSFFLCFSLNEGKTGGEVCRAYVVPDDVKEGYFAVSVIDGGTPKTFVVSLGYLNHPEFVKLLDMAEEEFGFEQQGALMCLVWPVISSRSWHIVEKANMVIVNGNGR</sequence>
<comment type="caution">
    <text evidence="1">The sequence shown here is derived from an EMBL/GenBank/DDBJ whole genome shotgun (WGS) entry which is preliminary data.</text>
</comment>
<dbReference type="EMBL" id="CM056819">
    <property type="protein sequence ID" value="KAJ8623656.1"/>
    <property type="molecule type" value="Genomic_DNA"/>
</dbReference>
<proteinExistence type="predicted"/>
<name>A0ACC2KR92_PERAE</name>
<gene>
    <name evidence="1" type="ORF">MRB53_032186</name>
</gene>
<evidence type="ECO:0000313" key="1">
    <source>
        <dbReference type="EMBL" id="KAJ8623656.1"/>
    </source>
</evidence>
<dbReference type="Proteomes" id="UP001234297">
    <property type="component" value="Chromosome 11"/>
</dbReference>